<evidence type="ECO:0000256" key="1">
    <source>
        <dbReference type="SAM" id="MobiDB-lite"/>
    </source>
</evidence>
<organism evidence="2 3">
    <name type="scientific">Schistosoma margrebowiei</name>
    <dbReference type="NCBI Taxonomy" id="48269"/>
    <lineage>
        <taxon>Eukaryota</taxon>
        <taxon>Metazoa</taxon>
        <taxon>Spiralia</taxon>
        <taxon>Lophotrochozoa</taxon>
        <taxon>Platyhelminthes</taxon>
        <taxon>Trematoda</taxon>
        <taxon>Digenea</taxon>
        <taxon>Strigeidida</taxon>
        <taxon>Schistosomatoidea</taxon>
        <taxon>Schistosomatidae</taxon>
        <taxon>Schistosoma</taxon>
    </lineage>
</organism>
<protein>
    <submittedName>
        <fullName evidence="2">Uncharacterized protein</fullName>
    </submittedName>
</protein>
<evidence type="ECO:0000313" key="3">
    <source>
        <dbReference type="Proteomes" id="UP000277204"/>
    </source>
</evidence>
<accession>A0A183N8K6</accession>
<feature type="non-terminal residue" evidence="2">
    <location>
        <position position="1"/>
    </location>
</feature>
<dbReference type="AlphaFoldDB" id="A0A183N8K6"/>
<dbReference type="EMBL" id="UZAI01020556">
    <property type="protein sequence ID" value="VDP52130.1"/>
    <property type="molecule type" value="Genomic_DNA"/>
</dbReference>
<keyword evidence="3" id="KW-1185">Reference proteome</keyword>
<evidence type="ECO:0000313" key="2">
    <source>
        <dbReference type="EMBL" id="VDP52130.1"/>
    </source>
</evidence>
<proteinExistence type="predicted"/>
<feature type="compositionally biased region" description="Low complexity" evidence="1">
    <location>
        <begin position="70"/>
        <end position="92"/>
    </location>
</feature>
<gene>
    <name evidence="2" type="ORF">SMRZ_LOCUS24631</name>
</gene>
<reference evidence="2 3" key="1">
    <citation type="submission" date="2018-11" db="EMBL/GenBank/DDBJ databases">
        <authorList>
            <consortium name="Pathogen Informatics"/>
        </authorList>
    </citation>
    <scope>NUCLEOTIDE SEQUENCE [LARGE SCALE GENOMIC DNA]</scope>
    <source>
        <strain evidence="2 3">Zambia</strain>
    </source>
</reference>
<sequence length="189" mass="20973">ANVEEIAKYFGRSAATVRRIIAGTWRPKRYSGDCSEGILEDKYLVLKVKANRLKNLKKLQPAKLDSCDVSVQSRSSASNSNRSSNKSTDSSDIYPPKLRGIPGQIDKVFSKEVLLCSHGSVVSVHDFIKFLCSKGRQICLKCLAKRKCSTLVRTVNFESTGNGSPLMRTISSLQFQQDPSGFLFTTLFK</sequence>
<dbReference type="Proteomes" id="UP000277204">
    <property type="component" value="Unassembled WGS sequence"/>
</dbReference>
<name>A0A183N8K6_9TREM</name>
<feature type="region of interest" description="Disordered" evidence="1">
    <location>
        <begin position="70"/>
        <end position="97"/>
    </location>
</feature>